<dbReference type="GO" id="GO:0043164">
    <property type="term" value="P:Gram-negative-bacterium-type cell wall biogenesis"/>
    <property type="evidence" value="ECO:0007669"/>
    <property type="project" value="TreeGrafter"/>
</dbReference>
<evidence type="ECO:0000259" key="2">
    <source>
        <dbReference type="Pfam" id="PF02698"/>
    </source>
</evidence>
<keyword evidence="1" id="KW-1133">Transmembrane helix</keyword>
<dbReference type="GO" id="GO:0000270">
    <property type="term" value="P:peptidoglycan metabolic process"/>
    <property type="evidence" value="ECO:0007669"/>
    <property type="project" value="TreeGrafter"/>
</dbReference>
<feature type="transmembrane region" description="Helical" evidence="1">
    <location>
        <begin position="144"/>
        <end position="164"/>
    </location>
</feature>
<dbReference type="EMBL" id="FNAC01000014">
    <property type="protein sequence ID" value="SDD08322.1"/>
    <property type="molecule type" value="Genomic_DNA"/>
</dbReference>
<dbReference type="Gene3D" id="3.40.50.620">
    <property type="entry name" value="HUPs"/>
    <property type="match status" value="1"/>
</dbReference>
<dbReference type="CDD" id="cd06259">
    <property type="entry name" value="YdcF-like"/>
    <property type="match status" value="1"/>
</dbReference>
<keyword evidence="4" id="KW-1185">Reference proteome</keyword>
<accession>A0A1G6RUK5</accession>
<reference evidence="4" key="1">
    <citation type="submission" date="2016-10" db="EMBL/GenBank/DDBJ databases">
        <authorList>
            <person name="Varghese N."/>
            <person name="Submissions S."/>
        </authorList>
    </citation>
    <scope>NUCLEOTIDE SEQUENCE [LARGE SCALE GENOMIC DNA]</scope>
    <source>
        <strain evidence="4">DSM 23095</strain>
    </source>
</reference>
<dbReference type="STRING" id="686796.SAMN04488104_101437"/>
<dbReference type="AlphaFoldDB" id="A0A1G6RUK5"/>
<name>A0A1G6RUK5_9BACT</name>
<dbReference type="InterPro" id="IPR014729">
    <property type="entry name" value="Rossmann-like_a/b/a_fold"/>
</dbReference>
<dbReference type="InterPro" id="IPR003848">
    <property type="entry name" value="DUF218"/>
</dbReference>
<organism evidence="3 4">
    <name type="scientific">Algoriphagus faecimaris</name>
    <dbReference type="NCBI Taxonomy" id="686796"/>
    <lineage>
        <taxon>Bacteria</taxon>
        <taxon>Pseudomonadati</taxon>
        <taxon>Bacteroidota</taxon>
        <taxon>Cytophagia</taxon>
        <taxon>Cytophagales</taxon>
        <taxon>Cyclobacteriaceae</taxon>
        <taxon>Algoriphagus</taxon>
    </lineage>
</organism>
<sequence>MFFQFFIFDILPNLKIHFQWKIARIDLHPNLTQNFSLNLIKDHQIQITVFAVSSFGTRTIEFLNANYTGSNSMTKDLKIGPYLLNLKIPSFPPLFTSKINRFMFFYLSQFLSFLAMPLTIVLILIVGGAVFIKRKWGKKLLWTGIGLLLFFTNPFLSNLALLAWEPDFKSFEQIENHEIGIVLTGVTNLSKTANDRTFFNKGADRITHALQLYRMGKIKKILITGGQGLNPVNPQSEAELLQRFLVMTGVPESDILIEDQAKNTAQNAQFTKTLLEQKGISTEQEFILITSAFHMYRAKGCFDKVGLNTVTFPTDYYSHDVKYDIPSLIFPDPFSMEYWTKLVKEWIGIVVYTMVGYM</sequence>
<dbReference type="Proteomes" id="UP000199060">
    <property type="component" value="Unassembled WGS sequence"/>
</dbReference>
<protein>
    <submittedName>
        <fullName evidence="3">Uncharacterized SAM-binding protein YcdF, DUF218 family</fullName>
    </submittedName>
</protein>
<dbReference type="PANTHER" id="PTHR30336">
    <property type="entry name" value="INNER MEMBRANE PROTEIN, PROBABLE PERMEASE"/>
    <property type="match status" value="1"/>
</dbReference>
<dbReference type="PANTHER" id="PTHR30336:SF4">
    <property type="entry name" value="ENVELOPE BIOGENESIS FACTOR ELYC"/>
    <property type="match status" value="1"/>
</dbReference>
<feature type="domain" description="DUF218" evidence="2">
    <location>
        <begin position="181"/>
        <end position="348"/>
    </location>
</feature>
<keyword evidence="1" id="KW-0812">Transmembrane</keyword>
<dbReference type="InterPro" id="IPR051599">
    <property type="entry name" value="Cell_Envelope_Assoc"/>
</dbReference>
<feature type="transmembrane region" description="Helical" evidence="1">
    <location>
        <begin position="110"/>
        <end position="132"/>
    </location>
</feature>
<dbReference type="GO" id="GO:0005886">
    <property type="term" value="C:plasma membrane"/>
    <property type="evidence" value="ECO:0007669"/>
    <property type="project" value="TreeGrafter"/>
</dbReference>
<proteinExistence type="predicted"/>
<evidence type="ECO:0000256" key="1">
    <source>
        <dbReference type="SAM" id="Phobius"/>
    </source>
</evidence>
<evidence type="ECO:0000313" key="3">
    <source>
        <dbReference type="EMBL" id="SDD08322.1"/>
    </source>
</evidence>
<keyword evidence="1" id="KW-0472">Membrane</keyword>
<dbReference type="Pfam" id="PF02698">
    <property type="entry name" value="DUF218"/>
    <property type="match status" value="1"/>
</dbReference>
<evidence type="ECO:0000313" key="4">
    <source>
        <dbReference type="Proteomes" id="UP000199060"/>
    </source>
</evidence>
<gene>
    <name evidence="3" type="ORF">SAMN04488104_101437</name>
</gene>